<evidence type="ECO:0000313" key="1">
    <source>
        <dbReference type="EMBL" id="SBW83960.1"/>
    </source>
</evidence>
<dbReference type="EMBL" id="LT599583">
    <property type="protein sequence ID" value="SBW83960.1"/>
    <property type="molecule type" value="Genomic_DNA"/>
</dbReference>
<accession>A0A1D3K6N3</accession>
<organism evidence="1 2">
    <name type="scientific">Pseudomonas veronii 1YdBTEX2</name>
    <dbReference type="NCBI Taxonomy" id="1295141"/>
    <lineage>
        <taxon>Bacteria</taxon>
        <taxon>Pseudomonadati</taxon>
        <taxon>Pseudomonadota</taxon>
        <taxon>Gammaproteobacteria</taxon>
        <taxon>Pseudomonadales</taxon>
        <taxon>Pseudomonadaceae</taxon>
        <taxon>Pseudomonas</taxon>
    </lineage>
</organism>
<reference evidence="2" key="1">
    <citation type="submission" date="2016-07" db="EMBL/GenBank/DDBJ databases">
        <authorList>
            <person name="Florea S."/>
            <person name="Webb J.S."/>
            <person name="Jaromczyk J."/>
            <person name="Schardl C.L."/>
        </authorList>
    </citation>
    <scope>NUCLEOTIDE SEQUENCE [LARGE SCALE GENOMIC DNA]</scope>
    <source>
        <strain evidence="2">1YdBTEX2</strain>
    </source>
</reference>
<sequence length="59" mass="6417">MNSVLFVIDRALSADPLKLALCCILLLSAGLLMHAWRSKWVVLCLNGPKCLSIGYVQAS</sequence>
<gene>
    <name evidence="1" type="ORF">PVE_R1G6081</name>
</gene>
<dbReference type="AlphaFoldDB" id="A0A1D3K6N3"/>
<dbReference type="Proteomes" id="UP000245431">
    <property type="component" value="Chromosome PVE_r1"/>
</dbReference>
<evidence type="ECO:0000313" key="2">
    <source>
        <dbReference type="Proteomes" id="UP000245431"/>
    </source>
</evidence>
<proteinExistence type="predicted"/>
<protein>
    <submittedName>
        <fullName evidence="1">Uncharacterized protein</fullName>
    </submittedName>
</protein>
<name>A0A1D3K6N3_PSEVE</name>